<keyword evidence="1 3" id="KW-0378">Hydrolase</keyword>
<protein>
    <recommendedName>
        <fullName evidence="6">GH18 domain-containing protein</fullName>
    </recommendedName>
</protein>
<evidence type="ECO:0000256" key="3">
    <source>
        <dbReference type="RuleBase" id="RU000489"/>
    </source>
</evidence>
<keyword evidence="5" id="KW-0732">Signal</keyword>
<evidence type="ECO:0000256" key="5">
    <source>
        <dbReference type="SAM" id="SignalP"/>
    </source>
</evidence>
<dbReference type="PROSITE" id="PS51910">
    <property type="entry name" value="GH18_2"/>
    <property type="match status" value="1"/>
</dbReference>
<evidence type="ECO:0000256" key="2">
    <source>
        <dbReference type="ARBA" id="ARBA00023295"/>
    </source>
</evidence>
<sequence length="414" mass="44817">MKKRIHTLIITVFFALSVAHAGAIMDIVPSSTSSIAISQNGQTYLTYVIKNNTSKTLSSLSIDPGFGGAGRSLSLYVSTNQCGILVPGASCVFIVTIQGINQQAFTTLTPRVCAYNGSVCSIPILSNRVTVTASPNMPNSTFPMPYAGTFYPIYNSGPGQWIEPNATMPFQRISAIFIAFAHAYPLGNGAIFTYEAGQPDEPSRVTLLSQVARSINPSIKILISLGWGKNDWAYINNDYINHANLFVPSVINFIRTNNLDGIDIDDEEIGGATGDIPQANFDGVIANLRNALNYASLQDGKQYYLTITPAGNNSQPGGIENTQIDTQNANSFNLINIQTYYNGSETFGEDFLNNLIAIGYPPTQIANGIDTENCNPVFPSYLNLAGLFNWNMTADSACNFQYTVELADLVSYYG</sequence>
<dbReference type="InParanoid" id="G9EK29"/>
<dbReference type="Pfam" id="PF00704">
    <property type="entry name" value="Glyco_hydro_18"/>
    <property type="match status" value="1"/>
</dbReference>
<name>G9EK29_9GAMM</name>
<evidence type="ECO:0000259" key="6">
    <source>
        <dbReference type="PROSITE" id="PS51910"/>
    </source>
</evidence>
<dbReference type="InterPro" id="IPR001579">
    <property type="entry name" value="Glyco_hydro_18_chit_AS"/>
</dbReference>
<dbReference type="HOGENOM" id="CLU_663563_0_0_6"/>
<feature type="signal peptide" evidence="5">
    <location>
        <begin position="1"/>
        <end position="21"/>
    </location>
</feature>
<dbReference type="SUPFAM" id="SSF51445">
    <property type="entry name" value="(Trans)glycosidases"/>
    <property type="match status" value="1"/>
</dbReference>
<dbReference type="Proteomes" id="UP000002770">
    <property type="component" value="Unassembled WGS sequence"/>
</dbReference>
<evidence type="ECO:0000256" key="1">
    <source>
        <dbReference type="ARBA" id="ARBA00022801"/>
    </source>
</evidence>
<reference evidence="7 8" key="1">
    <citation type="journal article" date="2011" name="BMC Genomics">
        <title>Insight into cross-talk between intra-amoebal pathogens.</title>
        <authorList>
            <person name="Gimenez G."/>
            <person name="Bertelli C."/>
            <person name="Moliner C."/>
            <person name="Robert C."/>
            <person name="Raoult D."/>
            <person name="Fournier P.E."/>
            <person name="Greub G."/>
        </authorList>
    </citation>
    <scope>NUCLEOTIDE SEQUENCE [LARGE SCALE GENOMIC DNA]</scope>
    <source>
        <strain evidence="7 8">LLAP12</strain>
    </source>
</reference>
<dbReference type="PROSITE" id="PS01095">
    <property type="entry name" value="GH18_1"/>
    <property type="match status" value="1"/>
</dbReference>
<feature type="domain" description="GH18" evidence="6">
    <location>
        <begin position="146"/>
        <end position="414"/>
    </location>
</feature>
<dbReference type="InterPro" id="IPR017853">
    <property type="entry name" value="GH"/>
</dbReference>
<dbReference type="GO" id="GO:0005975">
    <property type="term" value="P:carbohydrate metabolic process"/>
    <property type="evidence" value="ECO:0007669"/>
    <property type="project" value="InterPro"/>
</dbReference>
<evidence type="ECO:0000313" key="7">
    <source>
        <dbReference type="EMBL" id="EHL32361.1"/>
    </source>
</evidence>
<proteinExistence type="inferred from homology"/>
<dbReference type="InterPro" id="IPR001223">
    <property type="entry name" value="Glyco_hydro18_cat"/>
</dbReference>
<organism evidence="7 8">
    <name type="scientific">Legionella drancourtii LLAP12</name>
    <dbReference type="NCBI Taxonomy" id="658187"/>
    <lineage>
        <taxon>Bacteria</taxon>
        <taxon>Pseudomonadati</taxon>
        <taxon>Pseudomonadota</taxon>
        <taxon>Gammaproteobacteria</taxon>
        <taxon>Legionellales</taxon>
        <taxon>Legionellaceae</taxon>
        <taxon>Legionella</taxon>
    </lineage>
</organism>
<evidence type="ECO:0000313" key="8">
    <source>
        <dbReference type="Proteomes" id="UP000002770"/>
    </source>
</evidence>
<gene>
    <name evidence="7" type="ORF">LDG_5551</name>
</gene>
<accession>G9EK29</accession>
<keyword evidence="8" id="KW-1185">Reference proteome</keyword>
<dbReference type="STRING" id="658187.LDG_5551"/>
<dbReference type="GO" id="GO:0004553">
    <property type="term" value="F:hydrolase activity, hydrolyzing O-glycosyl compounds"/>
    <property type="evidence" value="ECO:0007669"/>
    <property type="project" value="InterPro"/>
</dbReference>
<comment type="similarity">
    <text evidence="4">Belongs to the glycosyl hydrolase 18 family.</text>
</comment>
<feature type="chain" id="PRO_5003521187" description="GH18 domain-containing protein" evidence="5">
    <location>
        <begin position="22"/>
        <end position="414"/>
    </location>
</feature>
<dbReference type="eggNOG" id="ENOG502ZWQ2">
    <property type="taxonomic scope" value="Bacteria"/>
</dbReference>
<evidence type="ECO:0000256" key="4">
    <source>
        <dbReference type="RuleBase" id="RU004453"/>
    </source>
</evidence>
<dbReference type="OrthoDB" id="5651405at2"/>
<dbReference type="EMBL" id="JH413800">
    <property type="protein sequence ID" value="EHL32361.1"/>
    <property type="molecule type" value="Genomic_DNA"/>
</dbReference>
<dbReference type="Gene3D" id="3.20.20.80">
    <property type="entry name" value="Glycosidases"/>
    <property type="match status" value="1"/>
</dbReference>
<keyword evidence="2 3" id="KW-0326">Glycosidase</keyword>
<dbReference type="AlphaFoldDB" id="G9EK29"/>
<dbReference type="RefSeq" id="WP_006869526.1">
    <property type="nucleotide sequence ID" value="NZ_JH413800.1"/>
</dbReference>